<feature type="region of interest" description="Disordered" evidence="1">
    <location>
        <begin position="1"/>
        <end position="69"/>
    </location>
</feature>
<protein>
    <submittedName>
        <fullName evidence="2">Uncharacterized protein</fullName>
    </submittedName>
</protein>
<name>A0A8E2DGG3_9APHY</name>
<feature type="compositionally biased region" description="Pro residues" evidence="1">
    <location>
        <begin position="49"/>
        <end position="69"/>
    </location>
</feature>
<dbReference type="EMBL" id="KV722500">
    <property type="protein sequence ID" value="OCH87070.1"/>
    <property type="molecule type" value="Genomic_DNA"/>
</dbReference>
<dbReference type="Proteomes" id="UP000250043">
    <property type="component" value="Unassembled WGS sequence"/>
</dbReference>
<sequence length="69" mass="7070">MDSEYSACPKPESSTPPNATVPGQAPVAPATFWRPKGRGSQPSVNGTAQPPPRPPAPPPPAPPPPRPAQ</sequence>
<accession>A0A8E2DGG3</accession>
<evidence type="ECO:0000256" key="1">
    <source>
        <dbReference type="SAM" id="MobiDB-lite"/>
    </source>
</evidence>
<gene>
    <name evidence="2" type="ORF">OBBRIDRAFT_796562</name>
</gene>
<keyword evidence="3" id="KW-1185">Reference proteome</keyword>
<reference evidence="2 3" key="1">
    <citation type="submission" date="2016-07" db="EMBL/GenBank/DDBJ databases">
        <title>Draft genome of the white-rot fungus Obba rivulosa 3A-2.</title>
        <authorList>
            <consortium name="DOE Joint Genome Institute"/>
            <person name="Miettinen O."/>
            <person name="Riley R."/>
            <person name="Acob R."/>
            <person name="Barry K."/>
            <person name="Cullen D."/>
            <person name="De Vries R."/>
            <person name="Hainaut M."/>
            <person name="Hatakka A."/>
            <person name="Henrissat B."/>
            <person name="Hilden K."/>
            <person name="Kuo R."/>
            <person name="Labutti K."/>
            <person name="Lipzen A."/>
            <person name="Makela M.R."/>
            <person name="Sandor L."/>
            <person name="Spatafora J.W."/>
            <person name="Grigoriev I.V."/>
            <person name="Hibbett D.S."/>
        </authorList>
    </citation>
    <scope>NUCLEOTIDE SEQUENCE [LARGE SCALE GENOMIC DNA]</scope>
    <source>
        <strain evidence="2 3">3A-2</strain>
    </source>
</reference>
<proteinExistence type="predicted"/>
<dbReference type="AlphaFoldDB" id="A0A8E2DGG3"/>
<organism evidence="2 3">
    <name type="scientific">Obba rivulosa</name>
    <dbReference type="NCBI Taxonomy" id="1052685"/>
    <lineage>
        <taxon>Eukaryota</taxon>
        <taxon>Fungi</taxon>
        <taxon>Dikarya</taxon>
        <taxon>Basidiomycota</taxon>
        <taxon>Agaricomycotina</taxon>
        <taxon>Agaricomycetes</taxon>
        <taxon>Polyporales</taxon>
        <taxon>Gelatoporiaceae</taxon>
        <taxon>Obba</taxon>
    </lineage>
</organism>
<evidence type="ECO:0000313" key="2">
    <source>
        <dbReference type="EMBL" id="OCH87070.1"/>
    </source>
</evidence>
<evidence type="ECO:0000313" key="3">
    <source>
        <dbReference type="Proteomes" id="UP000250043"/>
    </source>
</evidence>